<dbReference type="RefSeq" id="WP_181613619.1">
    <property type="nucleotide sequence ID" value="NZ_BAABAM010000004.1"/>
</dbReference>
<evidence type="ECO:0000256" key="1">
    <source>
        <dbReference type="ARBA" id="ARBA00022801"/>
    </source>
</evidence>
<dbReference type="GO" id="GO:0004521">
    <property type="term" value="F:RNA endonuclease activity"/>
    <property type="evidence" value="ECO:0007669"/>
    <property type="project" value="TreeGrafter"/>
</dbReference>
<evidence type="ECO:0000256" key="3">
    <source>
        <dbReference type="SAM" id="MobiDB-lite"/>
    </source>
</evidence>
<feature type="region of interest" description="Disordered" evidence="3">
    <location>
        <begin position="177"/>
        <end position="199"/>
    </location>
</feature>
<gene>
    <name evidence="6" type="ORF">HNR30_006281</name>
</gene>
<keyword evidence="6" id="KW-0540">Nuclease</keyword>
<dbReference type="InterPro" id="IPR036866">
    <property type="entry name" value="RibonucZ/Hydroxyglut_hydro"/>
</dbReference>
<organism evidence="6 7">
    <name type="scientific">Nonomuraea soli</name>
    <dbReference type="NCBI Taxonomy" id="1032476"/>
    <lineage>
        <taxon>Bacteria</taxon>
        <taxon>Bacillati</taxon>
        <taxon>Actinomycetota</taxon>
        <taxon>Actinomycetes</taxon>
        <taxon>Streptosporangiales</taxon>
        <taxon>Streptosporangiaceae</taxon>
        <taxon>Nonomuraea</taxon>
    </lineage>
</organism>
<dbReference type="InterPro" id="IPR050698">
    <property type="entry name" value="MBL"/>
</dbReference>
<dbReference type="SMART" id="SM00849">
    <property type="entry name" value="Lactamase_B"/>
    <property type="match status" value="1"/>
</dbReference>
<proteinExistence type="predicted"/>
<dbReference type="Gene3D" id="3.40.50.10890">
    <property type="match status" value="1"/>
</dbReference>
<dbReference type="Pfam" id="PF00753">
    <property type="entry name" value="Lactamase_B"/>
    <property type="match status" value="1"/>
</dbReference>
<dbReference type="SMART" id="SM01027">
    <property type="entry name" value="Beta-Casp"/>
    <property type="match status" value="1"/>
</dbReference>
<dbReference type="Proteomes" id="UP000530928">
    <property type="component" value="Unassembled WGS sequence"/>
</dbReference>
<dbReference type="Gene3D" id="3.60.15.10">
    <property type="entry name" value="Ribonuclease Z/Hydroxyacylglutathione hydrolase-like"/>
    <property type="match status" value="1"/>
</dbReference>
<dbReference type="SUPFAM" id="SSF56281">
    <property type="entry name" value="Metallo-hydrolase/oxidoreductase"/>
    <property type="match status" value="1"/>
</dbReference>
<dbReference type="InterPro" id="IPR022712">
    <property type="entry name" value="Beta_Casp"/>
</dbReference>
<feature type="coiled-coil region" evidence="2">
    <location>
        <begin position="104"/>
        <end position="159"/>
    </location>
</feature>
<evidence type="ECO:0000313" key="7">
    <source>
        <dbReference type="Proteomes" id="UP000530928"/>
    </source>
</evidence>
<dbReference type="CDD" id="cd16295">
    <property type="entry name" value="TTHA0252-CPSF-like_MBL-fold"/>
    <property type="match status" value="1"/>
</dbReference>
<dbReference type="EMBL" id="JACDUR010000006">
    <property type="protein sequence ID" value="MBA2894909.1"/>
    <property type="molecule type" value="Genomic_DNA"/>
</dbReference>
<keyword evidence="2" id="KW-0175">Coiled coil</keyword>
<sequence length="677" mass="73433">MNAEPLASILREAAVVFLSRPGLAGTNADPDEFAEQNRKVISHALATVPALRSRVSASLCTSRRPADEQALATVVLSPQDDMAVAGLRLAEILTREQAARQSQRKRFAEKAKDYQARLETARGRERNAVAELAQISSALAEVEKRSEELDTQVAALQRRLADPRSLASALLGILHRESSREETSEDRDPRNTVADKVAPLRGEQAAAAAGITPEALYTALQNLIAPRLPSRPRAVAQVRERHLRVRPLGGAREIGGSCMLVEAGGTRILIDAGLRPGENAGPPRRIGIALEGHLDAVVVTHAHTDHSGFVPALAEKLPGLRVIATPETCALMPRMWADSARLMSRREELHRQWGSEGEALYGSDAVQIATERCEDLPVGISRTIGDLSVELFPAGHILGAAGVVLGAGDQRVVITGDISGFRQETVDGYSIPESAREPDLLMLESTCCFEEHTSRETRVSDLLRAVEDVHAGGGRILIPAFALGRAQELALLMSKHLPHVPVLVDGMAADISAAFERITRDRANPLRILDGRVRRAQRPADLSVFTQGVVITTSGMLTGGPAIAWAQEILPDPRSALFLSGYQDEESAGARLLQLSETQAPTVTINDRGLKKDLPLRARVQMMRLSAHADKRGLLEIVDEVRAREVMLVHGLAHRQREFAKILDVRGHVCADTSDWH</sequence>
<dbReference type="GO" id="GO:0004527">
    <property type="term" value="F:exonuclease activity"/>
    <property type="evidence" value="ECO:0007669"/>
    <property type="project" value="UniProtKB-KW"/>
</dbReference>
<dbReference type="InterPro" id="IPR011108">
    <property type="entry name" value="RMMBL"/>
</dbReference>
<keyword evidence="6" id="KW-0269">Exonuclease</keyword>
<dbReference type="Pfam" id="PF10996">
    <property type="entry name" value="Beta-Casp"/>
    <property type="match status" value="1"/>
</dbReference>
<dbReference type="PANTHER" id="PTHR11203">
    <property type="entry name" value="CLEAVAGE AND POLYADENYLATION SPECIFICITY FACTOR FAMILY MEMBER"/>
    <property type="match status" value="1"/>
</dbReference>
<protein>
    <submittedName>
        <fullName evidence="6">Cft2 family RNA processing exonuclease</fullName>
    </submittedName>
</protein>
<keyword evidence="7" id="KW-1185">Reference proteome</keyword>
<evidence type="ECO:0000259" key="5">
    <source>
        <dbReference type="SMART" id="SM01027"/>
    </source>
</evidence>
<dbReference type="Pfam" id="PF07521">
    <property type="entry name" value="RMMBL"/>
    <property type="match status" value="1"/>
</dbReference>
<feature type="compositionally biased region" description="Basic and acidic residues" evidence="3">
    <location>
        <begin position="177"/>
        <end position="190"/>
    </location>
</feature>
<dbReference type="AlphaFoldDB" id="A0A7W0HTA5"/>
<dbReference type="InterPro" id="IPR001279">
    <property type="entry name" value="Metallo-B-lactamas"/>
</dbReference>
<dbReference type="PANTHER" id="PTHR11203:SF37">
    <property type="entry name" value="INTEGRATOR COMPLEX SUBUNIT 11"/>
    <property type="match status" value="1"/>
</dbReference>
<evidence type="ECO:0000313" key="6">
    <source>
        <dbReference type="EMBL" id="MBA2894909.1"/>
    </source>
</evidence>
<keyword evidence="1" id="KW-0378">Hydrolase</keyword>
<comment type="caution">
    <text evidence="6">The sequence shown here is derived from an EMBL/GenBank/DDBJ whole genome shotgun (WGS) entry which is preliminary data.</text>
</comment>
<reference evidence="6 7" key="1">
    <citation type="submission" date="2020-07" db="EMBL/GenBank/DDBJ databases">
        <title>Genomic Encyclopedia of Type Strains, Phase IV (KMG-IV): sequencing the most valuable type-strain genomes for metagenomic binning, comparative biology and taxonomic classification.</title>
        <authorList>
            <person name="Goeker M."/>
        </authorList>
    </citation>
    <scope>NUCLEOTIDE SEQUENCE [LARGE SCALE GENOMIC DNA]</scope>
    <source>
        <strain evidence="6 7">DSM 45533</strain>
    </source>
</reference>
<feature type="domain" description="Metallo-beta-lactamase" evidence="4">
    <location>
        <begin position="255"/>
        <end position="473"/>
    </location>
</feature>
<feature type="domain" description="Beta-Casp" evidence="5">
    <location>
        <begin position="486"/>
        <end position="592"/>
    </location>
</feature>
<name>A0A7W0HTA5_9ACTN</name>
<evidence type="ECO:0000259" key="4">
    <source>
        <dbReference type="SMART" id="SM00849"/>
    </source>
</evidence>
<evidence type="ECO:0000256" key="2">
    <source>
        <dbReference type="SAM" id="Coils"/>
    </source>
</evidence>
<accession>A0A7W0HTA5</accession>